<dbReference type="EMBL" id="CM003533">
    <property type="protein sequence ID" value="RCV32082.1"/>
    <property type="molecule type" value="Genomic_DNA"/>
</dbReference>
<organism evidence="1">
    <name type="scientific">Setaria italica</name>
    <name type="common">Foxtail millet</name>
    <name type="synonym">Panicum italicum</name>
    <dbReference type="NCBI Taxonomy" id="4555"/>
    <lineage>
        <taxon>Eukaryota</taxon>
        <taxon>Viridiplantae</taxon>
        <taxon>Streptophyta</taxon>
        <taxon>Embryophyta</taxon>
        <taxon>Tracheophyta</taxon>
        <taxon>Spermatophyta</taxon>
        <taxon>Magnoliopsida</taxon>
        <taxon>Liliopsida</taxon>
        <taxon>Poales</taxon>
        <taxon>Poaceae</taxon>
        <taxon>PACMAD clade</taxon>
        <taxon>Panicoideae</taxon>
        <taxon>Panicodae</taxon>
        <taxon>Paniceae</taxon>
        <taxon>Cenchrinae</taxon>
        <taxon>Setaria</taxon>
    </lineage>
</organism>
<gene>
    <name evidence="1" type="ORF">SETIT_6G229400v2</name>
</gene>
<reference evidence="1" key="2">
    <citation type="submission" date="2015-07" db="EMBL/GenBank/DDBJ databases">
        <authorList>
            <person name="Noorani M."/>
        </authorList>
    </citation>
    <scope>NUCLEOTIDE SEQUENCE</scope>
    <source>
        <strain evidence="1">Yugu1</strain>
    </source>
</reference>
<evidence type="ECO:0000313" key="1">
    <source>
        <dbReference type="EMBL" id="RCV32082.1"/>
    </source>
</evidence>
<sequence>MSFSSSTIRLGNASGWKVKRRSSTWNDFAPRRKLTRFGSFPRTWSAGFSERRSSHPNSHANLASHVPALAKIPGNVDDGCLPKITTGSPHCDHSKILAR</sequence>
<proteinExistence type="predicted"/>
<accession>A0A368RPJ5</accession>
<name>A0A368RPJ5_SETIT</name>
<reference evidence="1" key="1">
    <citation type="journal article" date="2012" name="Nat. Biotechnol.">
        <title>Reference genome sequence of the model plant Setaria.</title>
        <authorList>
            <person name="Bennetzen J.L."/>
            <person name="Schmutz J."/>
            <person name="Wang H."/>
            <person name="Percifield R."/>
            <person name="Hawkins J."/>
            <person name="Pontaroli A.C."/>
            <person name="Estep M."/>
            <person name="Feng L."/>
            <person name="Vaughn J.N."/>
            <person name="Grimwood J."/>
            <person name="Jenkins J."/>
            <person name="Barry K."/>
            <person name="Lindquist E."/>
            <person name="Hellsten U."/>
            <person name="Deshpande S."/>
            <person name="Wang X."/>
            <person name="Wu X."/>
            <person name="Mitros T."/>
            <person name="Triplett J."/>
            <person name="Yang X."/>
            <person name="Ye C.Y."/>
            <person name="Mauro-Herrera M."/>
            <person name="Wang L."/>
            <person name="Li P."/>
            <person name="Sharma M."/>
            <person name="Sharma R."/>
            <person name="Ronald P.C."/>
            <person name="Panaud O."/>
            <person name="Kellogg E.A."/>
            <person name="Brutnell T.P."/>
            <person name="Doust A.N."/>
            <person name="Tuskan G.A."/>
            <person name="Rokhsar D."/>
            <person name="Devos K.M."/>
        </authorList>
    </citation>
    <scope>NUCLEOTIDE SEQUENCE [LARGE SCALE GENOMIC DNA]</scope>
    <source>
        <strain evidence="1">Yugu1</strain>
    </source>
</reference>
<protein>
    <submittedName>
        <fullName evidence="1">Uncharacterized protein</fullName>
    </submittedName>
</protein>
<dbReference type="AlphaFoldDB" id="A0A368RPJ5"/>